<reference evidence="3 4" key="1">
    <citation type="submission" date="2016-06" db="EMBL/GenBank/DDBJ databases">
        <title>Genome sequence of Oerskovia enterophila DSM 43852.</title>
        <authorList>
            <person name="Poehlein A."/>
            <person name="Jag V."/>
            <person name="Bengelsdorf F.R."/>
            <person name="Daniel R."/>
            <person name="Duerre P."/>
        </authorList>
    </citation>
    <scope>NUCLEOTIDE SEQUENCE [LARGE SCALE GENOMIC DNA]</scope>
    <source>
        <strain evidence="3 4">DSM 43852</strain>
    </source>
</reference>
<dbReference type="SUPFAM" id="SSF52980">
    <property type="entry name" value="Restriction endonuclease-like"/>
    <property type="match status" value="1"/>
</dbReference>
<gene>
    <name evidence="3" type="primary">mrr</name>
    <name evidence="3" type="ORF">OERS_31980</name>
</gene>
<comment type="caution">
    <text evidence="3">The sequence shown here is derived from an EMBL/GenBank/DDBJ whole genome shotgun (WGS) entry which is preliminary data.</text>
</comment>
<evidence type="ECO:0000259" key="2">
    <source>
        <dbReference type="Pfam" id="PF14338"/>
    </source>
</evidence>
<sequence length="306" mass="33480">MSLSVLPSWDQCMVPVLRALGDQKSRQRREVFELAADELGLTSEQRLEVGTGGEAKYQNRVGWALSYLDRVGAVERPSRGIYRITVLGQTLAEQFPAGITEKKLREYARDGDSWWVSKPSSKAVVDDVVTVKDSVLDPYEQIEVGVGRIHSDVGGALIKRLHAQDPAFFEQAVLDLLMAMGYGGAEGNATRTQPSNDGGIDGVIDQDALGLARIYVQAKRYTPDSSIDRPTIQAFVGALADNSASQGVFITTARYTQGARAFAESVAARVVLIDGDRLARLMIKYGVGVQVKQTYDVVEIDEDFFE</sequence>
<feature type="domain" description="Restriction endonuclease type IV Mrr" evidence="1">
    <location>
        <begin position="162"/>
        <end position="282"/>
    </location>
</feature>
<name>A0ABX2Y5C1_9CELL</name>
<dbReference type="Proteomes" id="UP000093412">
    <property type="component" value="Unassembled WGS sequence"/>
</dbReference>
<dbReference type="InterPro" id="IPR025745">
    <property type="entry name" value="Mrr-like_N_dom"/>
</dbReference>
<dbReference type="InterPro" id="IPR011856">
    <property type="entry name" value="tRNA_endonuc-like_dom_sf"/>
</dbReference>
<accession>A0ABX2Y5C1</accession>
<dbReference type="InterPro" id="IPR011335">
    <property type="entry name" value="Restrct_endonuc-II-like"/>
</dbReference>
<dbReference type="InterPro" id="IPR052906">
    <property type="entry name" value="Type_IV_Methyl-Rstrct_Enzyme"/>
</dbReference>
<dbReference type="EMBL" id="MAQA01000045">
    <property type="protein sequence ID" value="OCI30101.1"/>
    <property type="molecule type" value="Genomic_DNA"/>
</dbReference>
<dbReference type="Pfam" id="PF14338">
    <property type="entry name" value="Mrr_N"/>
    <property type="match status" value="1"/>
</dbReference>
<dbReference type="RefSeq" id="WP_322788307.1">
    <property type="nucleotide sequence ID" value="NZ_MAQA01000045.1"/>
</dbReference>
<dbReference type="InterPro" id="IPR007560">
    <property type="entry name" value="Restrct_endonuc_IV_Mrr"/>
</dbReference>
<proteinExistence type="predicted"/>
<dbReference type="Pfam" id="PF04471">
    <property type="entry name" value="Mrr_cat"/>
    <property type="match status" value="1"/>
</dbReference>
<keyword evidence="4" id="KW-1185">Reference proteome</keyword>
<organism evidence="3 4">
    <name type="scientific">Oerskovia enterophila</name>
    <dbReference type="NCBI Taxonomy" id="43678"/>
    <lineage>
        <taxon>Bacteria</taxon>
        <taxon>Bacillati</taxon>
        <taxon>Actinomycetota</taxon>
        <taxon>Actinomycetes</taxon>
        <taxon>Micrococcales</taxon>
        <taxon>Cellulomonadaceae</taxon>
        <taxon>Oerskovia</taxon>
    </lineage>
</organism>
<evidence type="ECO:0000313" key="3">
    <source>
        <dbReference type="EMBL" id="OCI30101.1"/>
    </source>
</evidence>
<dbReference type="Gene3D" id="3.40.1350.10">
    <property type="match status" value="1"/>
</dbReference>
<feature type="domain" description="Restriction system protein Mrr-like N-terminal" evidence="2">
    <location>
        <begin position="9"/>
        <end position="92"/>
    </location>
</feature>
<protein>
    <submittedName>
        <fullName evidence="3">Mrr restriction system protein</fullName>
    </submittedName>
</protein>
<evidence type="ECO:0000313" key="4">
    <source>
        <dbReference type="Proteomes" id="UP000093412"/>
    </source>
</evidence>
<dbReference type="PANTHER" id="PTHR30015">
    <property type="entry name" value="MRR RESTRICTION SYSTEM PROTEIN"/>
    <property type="match status" value="1"/>
</dbReference>
<dbReference type="PANTHER" id="PTHR30015:SF7">
    <property type="entry name" value="TYPE IV METHYL-DIRECTED RESTRICTION ENZYME ECOKMRR"/>
    <property type="match status" value="1"/>
</dbReference>
<evidence type="ECO:0000259" key="1">
    <source>
        <dbReference type="Pfam" id="PF04471"/>
    </source>
</evidence>